<dbReference type="Pfam" id="PF08450">
    <property type="entry name" value="SGL"/>
    <property type="match status" value="2"/>
</dbReference>
<evidence type="ECO:0000313" key="4">
    <source>
        <dbReference type="EMBL" id="GAA0764857.1"/>
    </source>
</evidence>
<dbReference type="PRINTS" id="PR01790">
    <property type="entry name" value="SMP30FAMILY"/>
</dbReference>
<dbReference type="SUPFAM" id="SSF63829">
    <property type="entry name" value="Calcium-dependent phosphotriesterase"/>
    <property type="match status" value="1"/>
</dbReference>
<evidence type="ECO:0000256" key="2">
    <source>
        <dbReference type="SAM" id="SignalP"/>
    </source>
</evidence>
<feature type="signal peptide" evidence="2">
    <location>
        <begin position="1"/>
        <end position="32"/>
    </location>
</feature>
<feature type="domain" description="SMP-30/Gluconolactonase/LRE-like region" evidence="3">
    <location>
        <begin position="319"/>
        <end position="358"/>
    </location>
</feature>
<dbReference type="EMBL" id="BAAAEW010000042">
    <property type="protein sequence ID" value="GAA0764857.1"/>
    <property type="molecule type" value="Genomic_DNA"/>
</dbReference>
<evidence type="ECO:0000259" key="3">
    <source>
        <dbReference type="Pfam" id="PF08450"/>
    </source>
</evidence>
<evidence type="ECO:0000256" key="1">
    <source>
        <dbReference type="ARBA" id="ARBA00022801"/>
    </source>
</evidence>
<evidence type="ECO:0000313" key="5">
    <source>
        <dbReference type="Proteomes" id="UP001500279"/>
    </source>
</evidence>
<gene>
    <name evidence="4" type="ORF">GCM10009107_51450</name>
</gene>
<dbReference type="PANTHER" id="PTHR47572">
    <property type="entry name" value="LIPOPROTEIN-RELATED"/>
    <property type="match status" value="1"/>
</dbReference>
<feature type="chain" id="PRO_5045942931" evidence="2">
    <location>
        <begin position="33"/>
        <end position="371"/>
    </location>
</feature>
<keyword evidence="1" id="KW-0378">Hydrolase</keyword>
<sequence>MQDDTRATLPRRSLLQAAAGTAFAAATGSALAQSFDFKPNQRYPDPAVMVLDPSFAKYRLYSSTLEQIGTGLRWAEGPAYFPEKGWLLVSDIPNNRIMKYDEKDGSFSVFRNPSNFANGNVCDRQGRLVTCEHSVTRRITRTERDGKVTVLADSFEGKRLNAPNDIVVKSDDSIWFTDPLFGINGEWEGSKAKPEQATTNVYRLGTDGKLSAVLTDLVNPNGLAFSPDEKKLYVVEWKGTPNRSIWRYDVNPDGSLSGKMKFIDAADQGALDGFKVDRDGNLWCGWGSNGALAAEPVDNPLLPGRKVYPLKGRSEDLDGVMVFNPEGKAIGFIRLPERCPNLVFGGPKRNRLYMTSSHSVYALYVEAHGAV</sequence>
<dbReference type="Gene3D" id="2.120.10.30">
    <property type="entry name" value="TolB, C-terminal domain"/>
    <property type="match status" value="1"/>
</dbReference>
<feature type="domain" description="SMP-30/Gluconolactonase/LRE-like region" evidence="3">
    <location>
        <begin position="74"/>
        <end position="291"/>
    </location>
</feature>
<protein>
    <submittedName>
        <fullName evidence="4">SMP-30/gluconolactonase/LRE family protein</fullName>
    </submittedName>
</protein>
<reference evidence="5" key="1">
    <citation type="journal article" date="2019" name="Int. J. Syst. Evol. Microbiol.">
        <title>The Global Catalogue of Microorganisms (GCM) 10K type strain sequencing project: providing services to taxonomists for standard genome sequencing and annotation.</title>
        <authorList>
            <consortium name="The Broad Institute Genomics Platform"/>
            <consortium name="The Broad Institute Genome Sequencing Center for Infectious Disease"/>
            <person name="Wu L."/>
            <person name="Ma J."/>
        </authorList>
    </citation>
    <scope>NUCLEOTIDE SEQUENCE [LARGE SCALE GENOMIC DNA]</scope>
    <source>
        <strain evidence="5">JCM 15503</strain>
    </source>
</reference>
<dbReference type="InterPro" id="IPR006311">
    <property type="entry name" value="TAT_signal"/>
</dbReference>
<dbReference type="InterPro" id="IPR051262">
    <property type="entry name" value="SMP-30/CGR1_Lactonase"/>
</dbReference>
<comment type="caution">
    <text evidence="4">The sequence shown here is derived from an EMBL/GenBank/DDBJ whole genome shotgun (WGS) entry which is preliminary data.</text>
</comment>
<proteinExistence type="predicted"/>
<accession>A0ABP3VNJ9</accession>
<keyword evidence="2" id="KW-0732">Signal</keyword>
<dbReference type="InterPro" id="IPR013658">
    <property type="entry name" value="SGL"/>
</dbReference>
<name>A0ABP3VNJ9_9BURK</name>
<dbReference type="InterPro" id="IPR005511">
    <property type="entry name" value="SMP-30"/>
</dbReference>
<dbReference type="PANTHER" id="PTHR47572:SF4">
    <property type="entry name" value="LACTONASE DRP35"/>
    <property type="match status" value="1"/>
</dbReference>
<dbReference type="PROSITE" id="PS51318">
    <property type="entry name" value="TAT"/>
    <property type="match status" value="1"/>
</dbReference>
<dbReference type="InterPro" id="IPR011042">
    <property type="entry name" value="6-blade_b-propeller_TolB-like"/>
</dbReference>
<organism evidence="4 5">
    <name type="scientific">Ideonella azotifigens</name>
    <dbReference type="NCBI Taxonomy" id="513160"/>
    <lineage>
        <taxon>Bacteria</taxon>
        <taxon>Pseudomonadati</taxon>
        <taxon>Pseudomonadota</taxon>
        <taxon>Betaproteobacteria</taxon>
        <taxon>Burkholderiales</taxon>
        <taxon>Sphaerotilaceae</taxon>
        <taxon>Ideonella</taxon>
    </lineage>
</organism>
<dbReference type="RefSeq" id="WP_141289529.1">
    <property type="nucleotide sequence ID" value="NZ_BAAAEW010000042.1"/>
</dbReference>
<keyword evidence="5" id="KW-1185">Reference proteome</keyword>
<dbReference type="Proteomes" id="UP001500279">
    <property type="component" value="Unassembled WGS sequence"/>
</dbReference>